<organism evidence="2 3">
    <name type="scientific">Streptomyces macrosporus</name>
    <dbReference type="NCBI Taxonomy" id="44032"/>
    <lineage>
        <taxon>Bacteria</taxon>
        <taxon>Bacillati</taxon>
        <taxon>Actinomycetota</taxon>
        <taxon>Actinomycetes</taxon>
        <taxon>Kitasatosporales</taxon>
        <taxon>Streptomycetaceae</taxon>
        <taxon>Streptomyces</taxon>
    </lineage>
</organism>
<dbReference type="EMBL" id="BAAASZ010000052">
    <property type="protein sequence ID" value="GAA2467150.1"/>
    <property type="molecule type" value="Genomic_DNA"/>
</dbReference>
<evidence type="ECO:0000256" key="1">
    <source>
        <dbReference type="SAM" id="MobiDB-lite"/>
    </source>
</evidence>
<keyword evidence="3" id="KW-1185">Reference proteome</keyword>
<sequence>MRTTVSAGTDSPGGFPGTARESVPGKIVTWADTVQTVQSTRTETPVEIRCPLAAIWTQRM</sequence>
<comment type="caution">
    <text evidence="2">The sequence shown here is derived from an EMBL/GenBank/DDBJ whole genome shotgun (WGS) entry which is preliminary data.</text>
</comment>
<name>A0ABN3KQJ4_9ACTN</name>
<evidence type="ECO:0000313" key="2">
    <source>
        <dbReference type="EMBL" id="GAA2467150.1"/>
    </source>
</evidence>
<dbReference type="Proteomes" id="UP001501638">
    <property type="component" value="Unassembled WGS sequence"/>
</dbReference>
<gene>
    <name evidence="2" type="ORF">GCM10010405_59670</name>
</gene>
<protein>
    <submittedName>
        <fullName evidence="2">Uncharacterized protein</fullName>
    </submittedName>
</protein>
<proteinExistence type="predicted"/>
<reference evidence="2 3" key="1">
    <citation type="journal article" date="2019" name="Int. J. Syst. Evol. Microbiol.">
        <title>The Global Catalogue of Microorganisms (GCM) 10K type strain sequencing project: providing services to taxonomists for standard genome sequencing and annotation.</title>
        <authorList>
            <consortium name="The Broad Institute Genomics Platform"/>
            <consortium name="The Broad Institute Genome Sequencing Center for Infectious Disease"/>
            <person name="Wu L."/>
            <person name="Ma J."/>
        </authorList>
    </citation>
    <scope>NUCLEOTIDE SEQUENCE [LARGE SCALE GENOMIC DNA]</scope>
    <source>
        <strain evidence="2 3">JCM 6305</strain>
    </source>
</reference>
<feature type="region of interest" description="Disordered" evidence="1">
    <location>
        <begin position="1"/>
        <end position="24"/>
    </location>
</feature>
<accession>A0ABN3KQJ4</accession>
<evidence type="ECO:0000313" key="3">
    <source>
        <dbReference type="Proteomes" id="UP001501638"/>
    </source>
</evidence>